<comment type="caution">
    <text evidence="1">The sequence shown here is derived from an EMBL/GenBank/DDBJ whole genome shotgun (WGS) entry which is preliminary data.</text>
</comment>
<proteinExistence type="predicted"/>
<organism evidence="1 2">
    <name type="scientific">Clostridium aromativorans</name>
    <dbReference type="NCBI Taxonomy" id="2836848"/>
    <lineage>
        <taxon>Bacteria</taxon>
        <taxon>Bacillati</taxon>
        <taxon>Bacillota</taxon>
        <taxon>Clostridia</taxon>
        <taxon>Eubacteriales</taxon>
        <taxon>Clostridiaceae</taxon>
        <taxon>Clostridium</taxon>
    </lineage>
</organism>
<reference evidence="1" key="1">
    <citation type="submission" date="2021-11" db="EMBL/GenBank/DDBJ databases">
        <authorList>
            <person name="Qingchun L."/>
            <person name="Dong Z."/>
            <person name="Zongwei Q."/>
            <person name="Jia Z."/>
            <person name="Duotao L."/>
        </authorList>
    </citation>
    <scope>NUCLEOTIDE SEQUENCE</scope>
    <source>
        <strain evidence="1">WLY-B-L2</strain>
    </source>
</reference>
<dbReference type="Proteomes" id="UP001165422">
    <property type="component" value="Unassembled WGS sequence"/>
</dbReference>
<accession>A0ABS8N9X4</accession>
<evidence type="ECO:0000313" key="2">
    <source>
        <dbReference type="Proteomes" id="UP001165422"/>
    </source>
</evidence>
<keyword evidence="2" id="KW-1185">Reference proteome</keyword>
<gene>
    <name evidence="1" type="ORF">LN736_11680</name>
</gene>
<sequence>MYDIKNSEELEEKKCKLRANCIGDRGYFNNFQNQSMFELKSIHIPIKNIIK</sequence>
<name>A0ABS8N9X4_9CLOT</name>
<dbReference type="RefSeq" id="WP_179977354.1">
    <property type="nucleotide sequence ID" value="NZ_JAJJPB010000014.1"/>
</dbReference>
<evidence type="ECO:0000313" key="1">
    <source>
        <dbReference type="EMBL" id="MCC9295518.1"/>
    </source>
</evidence>
<protein>
    <submittedName>
        <fullName evidence="1">Uncharacterized protein</fullName>
    </submittedName>
</protein>
<dbReference type="EMBL" id="JAJJPB010000014">
    <property type="protein sequence ID" value="MCC9295518.1"/>
    <property type="molecule type" value="Genomic_DNA"/>
</dbReference>